<evidence type="ECO:0000313" key="8">
    <source>
        <dbReference type="Proteomes" id="UP001611494"/>
    </source>
</evidence>
<keyword evidence="4" id="KW-0274">FAD</keyword>
<dbReference type="InterPro" id="IPR016169">
    <property type="entry name" value="FAD-bd_PCMH_sub2"/>
</dbReference>
<protein>
    <submittedName>
        <fullName evidence="7">FAD-binding oxidoreductase</fullName>
    </submittedName>
</protein>
<dbReference type="SUPFAM" id="SSF56176">
    <property type="entry name" value="FAD-binding/transporter-associated domain-like"/>
    <property type="match status" value="1"/>
</dbReference>
<evidence type="ECO:0000313" key="7">
    <source>
        <dbReference type="EMBL" id="MFI2230775.1"/>
    </source>
</evidence>
<dbReference type="Gene3D" id="3.30.465.10">
    <property type="match status" value="1"/>
</dbReference>
<comment type="similarity">
    <text evidence="2">Belongs to the oxygen-dependent FAD-linked oxidoreductase family.</text>
</comment>
<keyword evidence="8" id="KW-1185">Reference proteome</keyword>
<dbReference type="RefSeq" id="WP_397062162.1">
    <property type="nucleotide sequence ID" value="NZ_JBIRYL010000002.1"/>
</dbReference>
<evidence type="ECO:0000256" key="3">
    <source>
        <dbReference type="ARBA" id="ARBA00022630"/>
    </source>
</evidence>
<dbReference type="InterPro" id="IPR012951">
    <property type="entry name" value="BBE"/>
</dbReference>
<keyword evidence="5" id="KW-0560">Oxidoreductase</keyword>
<reference evidence="7 8" key="1">
    <citation type="submission" date="2024-10" db="EMBL/GenBank/DDBJ databases">
        <title>The Natural Products Discovery Center: Release of the First 8490 Sequenced Strains for Exploring Actinobacteria Biosynthetic Diversity.</title>
        <authorList>
            <person name="Kalkreuter E."/>
            <person name="Kautsar S.A."/>
            <person name="Yang D."/>
            <person name="Bader C.D."/>
            <person name="Teijaro C.N."/>
            <person name="Fluegel L."/>
            <person name="Davis C.M."/>
            <person name="Simpson J.R."/>
            <person name="Lauterbach L."/>
            <person name="Steele A.D."/>
            <person name="Gui C."/>
            <person name="Meng S."/>
            <person name="Li G."/>
            <person name="Viehrig K."/>
            <person name="Ye F."/>
            <person name="Su P."/>
            <person name="Kiefer A.F."/>
            <person name="Nichols A."/>
            <person name="Cepeda A.J."/>
            <person name="Yan W."/>
            <person name="Fan B."/>
            <person name="Jiang Y."/>
            <person name="Adhikari A."/>
            <person name="Zheng C.-J."/>
            <person name="Schuster L."/>
            <person name="Cowan T.M."/>
            <person name="Smanski M.J."/>
            <person name="Chevrette M.G."/>
            <person name="De Carvalho L.P.S."/>
            <person name="Shen B."/>
        </authorList>
    </citation>
    <scope>NUCLEOTIDE SEQUENCE [LARGE SCALE GENOMIC DNA]</scope>
    <source>
        <strain evidence="7 8">NPDC019377</strain>
    </source>
</reference>
<evidence type="ECO:0000259" key="6">
    <source>
        <dbReference type="PROSITE" id="PS51387"/>
    </source>
</evidence>
<dbReference type="InterPro" id="IPR050416">
    <property type="entry name" value="FAD-linked_Oxidoreductase"/>
</dbReference>
<dbReference type="PANTHER" id="PTHR42973:SF39">
    <property type="entry name" value="FAD-BINDING PCMH-TYPE DOMAIN-CONTAINING PROTEIN"/>
    <property type="match status" value="1"/>
</dbReference>
<dbReference type="PANTHER" id="PTHR42973">
    <property type="entry name" value="BINDING OXIDOREDUCTASE, PUTATIVE (AFU_ORTHOLOGUE AFUA_1G17690)-RELATED"/>
    <property type="match status" value="1"/>
</dbReference>
<dbReference type="PROSITE" id="PS51318">
    <property type="entry name" value="TAT"/>
    <property type="match status" value="1"/>
</dbReference>
<dbReference type="Pfam" id="PF01565">
    <property type="entry name" value="FAD_binding_4"/>
    <property type="match status" value="1"/>
</dbReference>
<gene>
    <name evidence="7" type="ORF">ACH49Z_13075</name>
</gene>
<evidence type="ECO:0000256" key="2">
    <source>
        <dbReference type="ARBA" id="ARBA00005466"/>
    </source>
</evidence>
<evidence type="ECO:0000256" key="1">
    <source>
        <dbReference type="ARBA" id="ARBA00001974"/>
    </source>
</evidence>
<feature type="domain" description="FAD-binding PCMH-type" evidence="6">
    <location>
        <begin position="50"/>
        <end position="227"/>
    </location>
</feature>
<dbReference type="Proteomes" id="UP001611494">
    <property type="component" value="Unassembled WGS sequence"/>
</dbReference>
<comment type="cofactor">
    <cofactor evidence="1">
        <name>FAD</name>
        <dbReference type="ChEBI" id="CHEBI:57692"/>
    </cofactor>
</comment>
<keyword evidence="3" id="KW-0285">Flavoprotein</keyword>
<dbReference type="InterPro" id="IPR016166">
    <property type="entry name" value="FAD-bd_PCMH"/>
</dbReference>
<comment type="caution">
    <text evidence="7">The sequence shown here is derived from an EMBL/GenBank/DDBJ whole genome shotgun (WGS) entry which is preliminary data.</text>
</comment>
<organism evidence="7 8">
    <name type="scientific">Nocardia testacea</name>
    <dbReference type="NCBI Taxonomy" id="248551"/>
    <lineage>
        <taxon>Bacteria</taxon>
        <taxon>Bacillati</taxon>
        <taxon>Actinomycetota</taxon>
        <taxon>Actinomycetes</taxon>
        <taxon>Mycobacteriales</taxon>
        <taxon>Nocardiaceae</taxon>
        <taxon>Nocardia</taxon>
    </lineage>
</organism>
<dbReference type="Gene3D" id="3.40.462.20">
    <property type="match status" value="1"/>
</dbReference>
<dbReference type="Pfam" id="PF08031">
    <property type="entry name" value="BBE"/>
    <property type="match status" value="1"/>
</dbReference>
<dbReference type="EMBL" id="JBIRYL010000002">
    <property type="protein sequence ID" value="MFI2230775.1"/>
    <property type="molecule type" value="Genomic_DNA"/>
</dbReference>
<dbReference type="InterPro" id="IPR006093">
    <property type="entry name" value="Oxy_OxRdtase_FAD_BS"/>
</dbReference>
<dbReference type="PROSITE" id="PS00862">
    <property type="entry name" value="OX2_COVAL_FAD"/>
    <property type="match status" value="1"/>
</dbReference>
<dbReference type="InterPro" id="IPR036318">
    <property type="entry name" value="FAD-bd_PCMH-like_sf"/>
</dbReference>
<dbReference type="InterPro" id="IPR006094">
    <property type="entry name" value="Oxid_FAD_bind_N"/>
</dbReference>
<dbReference type="PROSITE" id="PS51387">
    <property type="entry name" value="FAD_PCMH"/>
    <property type="match status" value="1"/>
</dbReference>
<name>A0ABW7VW10_9NOCA</name>
<sequence length="516" mass="56183">MLSRREFFAAAALGAATVGSGGAPARAVPAVLPGQREYRTLTMRGYNRRYVARPRQIHLPATAQDVRQAVASSVRDGLRIAARSGGHCFEDFVDSADTKSLIDLRRLDRVDWDGEHRAFSVGTGLTLERLYAELARWNVTVPGGICRAVGVGGHISGGGYGPLSRKHGVVADHLYGVEVVTVARDGSVGLVTATRDGQHRDLWWAHTGGGGGNFGIVTRYLLRSPGSDGSDPAAALPRPPDSMWSTTLTLPVTTEDSFVRFMTNYLDFYARHREPGNRFDGLYAPISFRPNLTGLGEMVIIQAGDGAEPRGRLDEFVATVCAGVLPGAVVGPVVERSYADTVAHVYYAGTPDPPRVKTKAAYLRRPYTADQLRTCYRHIVSPAFVGESSLEFLPFGGAVNAVAPDATAMPARDSFMKMLIHAAWRLPIDDERHIGVARQLYRELYAGTGGVPVPDDDNGGSYINYPDPDLADPEFNRSGTPWHTFYYGANYSRLQQVKARWDPGDVFRHRLSIALP</sequence>
<accession>A0ABW7VW10</accession>
<dbReference type="InterPro" id="IPR006311">
    <property type="entry name" value="TAT_signal"/>
</dbReference>
<evidence type="ECO:0000256" key="5">
    <source>
        <dbReference type="ARBA" id="ARBA00023002"/>
    </source>
</evidence>
<evidence type="ECO:0000256" key="4">
    <source>
        <dbReference type="ARBA" id="ARBA00022827"/>
    </source>
</evidence>
<proteinExistence type="inferred from homology"/>